<evidence type="ECO:0000313" key="3">
    <source>
        <dbReference type="Proteomes" id="UP000324222"/>
    </source>
</evidence>
<feature type="region of interest" description="Disordered" evidence="1">
    <location>
        <begin position="53"/>
        <end position="86"/>
    </location>
</feature>
<reference evidence="2 3" key="1">
    <citation type="submission" date="2019-05" db="EMBL/GenBank/DDBJ databases">
        <title>Another draft genome of Portunus trituberculatus and its Hox gene families provides insights of decapod evolution.</title>
        <authorList>
            <person name="Jeong J.-H."/>
            <person name="Song I."/>
            <person name="Kim S."/>
            <person name="Choi T."/>
            <person name="Kim D."/>
            <person name="Ryu S."/>
            <person name="Kim W."/>
        </authorList>
    </citation>
    <scope>NUCLEOTIDE SEQUENCE [LARGE SCALE GENOMIC DNA]</scope>
    <source>
        <tissue evidence="2">Muscle</tissue>
    </source>
</reference>
<dbReference type="AlphaFoldDB" id="A0A5B7CSK7"/>
<sequence>MNVGNNEQVQQQTGVDRSQPSRSKRQIKVTSHYPSVHDILGARVSESSWGCEPIVSSGGGGPKPRGPACASHGGRHQSPNCRGGITRHTTHHTPHMRCHPTCLPRCRYYCASFFTH</sequence>
<comment type="caution">
    <text evidence="2">The sequence shown here is derived from an EMBL/GenBank/DDBJ whole genome shotgun (WGS) entry which is preliminary data.</text>
</comment>
<organism evidence="2 3">
    <name type="scientific">Portunus trituberculatus</name>
    <name type="common">Swimming crab</name>
    <name type="synonym">Neptunus trituberculatus</name>
    <dbReference type="NCBI Taxonomy" id="210409"/>
    <lineage>
        <taxon>Eukaryota</taxon>
        <taxon>Metazoa</taxon>
        <taxon>Ecdysozoa</taxon>
        <taxon>Arthropoda</taxon>
        <taxon>Crustacea</taxon>
        <taxon>Multicrustacea</taxon>
        <taxon>Malacostraca</taxon>
        <taxon>Eumalacostraca</taxon>
        <taxon>Eucarida</taxon>
        <taxon>Decapoda</taxon>
        <taxon>Pleocyemata</taxon>
        <taxon>Brachyura</taxon>
        <taxon>Eubrachyura</taxon>
        <taxon>Portunoidea</taxon>
        <taxon>Portunidae</taxon>
        <taxon>Portuninae</taxon>
        <taxon>Portunus</taxon>
    </lineage>
</organism>
<gene>
    <name evidence="2" type="ORF">E2C01_004786</name>
</gene>
<dbReference type="EMBL" id="VSRR010000198">
    <property type="protein sequence ID" value="MPC12108.1"/>
    <property type="molecule type" value="Genomic_DNA"/>
</dbReference>
<protein>
    <submittedName>
        <fullName evidence="2">Uncharacterized protein</fullName>
    </submittedName>
</protein>
<keyword evidence="3" id="KW-1185">Reference proteome</keyword>
<accession>A0A5B7CSK7</accession>
<evidence type="ECO:0000313" key="2">
    <source>
        <dbReference type="EMBL" id="MPC12108.1"/>
    </source>
</evidence>
<proteinExistence type="predicted"/>
<dbReference type="Proteomes" id="UP000324222">
    <property type="component" value="Unassembled WGS sequence"/>
</dbReference>
<evidence type="ECO:0000256" key="1">
    <source>
        <dbReference type="SAM" id="MobiDB-lite"/>
    </source>
</evidence>
<feature type="region of interest" description="Disordered" evidence="1">
    <location>
        <begin position="1"/>
        <end position="31"/>
    </location>
</feature>
<feature type="compositionally biased region" description="Polar residues" evidence="1">
    <location>
        <begin position="1"/>
        <end position="21"/>
    </location>
</feature>
<name>A0A5B7CSK7_PORTR</name>